<dbReference type="Proteomes" id="UP001596383">
    <property type="component" value="Unassembled WGS sequence"/>
</dbReference>
<evidence type="ECO:0000313" key="6">
    <source>
        <dbReference type="Proteomes" id="UP001596383"/>
    </source>
</evidence>
<evidence type="ECO:0000313" key="5">
    <source>
        <dbReference type="EMBL" id="MFC6767688.1"/>
    </source>
</evidence>
<gene>
    <name evidence="5" type="ORF">ACFQE6_22660</name>
</gene>
<dbReference type="NCBIfam" id="NF045487">
    <property type="entry name" value="ASRP"/>
    <property type="match status" value="1"/>
</dbReference>
<dbReference type="SUPFAM" id="SSF52540">
    <property type="entry name" value="P-loop containing nucleoside triphosphate hydrolases"/>
    <property type="match status" value="1"/>
</dbReference>
<dbReference type="RefSeq" id="WP_273740554.1">
    <property type="nucleotide sequence ID" value="NZ_JAQIVI010000413.1"/>
</dbReference>
<comment type="caution">
    <text evidence="5">The sequence shown here is derived from an EMBL/GenBank/DDBJ whole genome shotgun (WGS) entry which is preliminary data.</text>
</comment>
<keyword evidence="6" id="KW-1185">Reference proteome</keyword>
<feature type="domain" description="Rad50/SbcC-type AAA" evidence="4">
    <location>
        <begin position="9"/>
        <end position="253"/>
    </location>
</feature>
<dbReference type="InterPro" id="IPR038729">
    <property type="entry name" value="Rad50/SbcC_AAA"/>
</dbReference>
<evidence type="ECO:0000256" key="2">
    <source>
        <dbReference type="ARBA" id="ARBA00049666"/>
    </source>
</evidence>
<feature type="coiled-coil region" evidence="3">
    <location>
        <begin position="119"/>
        <end position="271"/>
    </location>
</feature>
<accession>A0ABD5SWK4</accession>
<dbReference type="EMBL" id="JBHSWV010000413">
    <property type="protein sequence ID" value="MFC6767688.1"/>
    <property type="molecule type" value="Genomic_DNA"/>
</dbReference>
<dbReference type="AlphaFoldDB" id="A0ABD5SWK4"/>
<organism evidence="5 6">
    <name type="scientific">Natrinema soli</name>
    <dbReference type="NCBI Taxonomy" id="1930624"/>
    <lineage>
        <taxon>Archaea</taxon>
        <taxon>Methanobacteriati</taxon>
        <taxon>Methanobacteriota</taxon>
        <taxon>Stenosarchaea group</taxon>
        <taxon>Halobacteria</taxon>
        <taxon>Halobacteriales</taxon>
        <taxon>Natrialbaceae</taxon>
        <taxon>Natrinema</taxon>
    </lineage>
</organism>
<evidence type="ECO:0000259" key="4">
    <source>
        <dbReference type="Pfam" id="PF13476"/>
    </source>
</evidence>
<dbReference type="Gene3D" id="3.40.50.300">
    <property type="entry name" value="P-loop containing nucleotide triphosphate hydrolases"/>
    <property type="match status" value="2"/>
</dbReference>
<dbReference type="InterPro" id="IPR027417">
    <property type="entry name" value="P-loop_NTPase"/>
</dbReference>
<evidence type="ECO:0000256" key="3">
    <source>
        <dbReference type="SAM" id="Coils"/>
    </source>
</evidence>
<dbReference type="Pfam" id="PF13476">
    <property type="entry name" value="AAA_23"/>
    <property type="match status" value="1"/>
</dbReference>
<dbReference type="PANTHER" id="PTHR32114">
    <property type="entry name" value="ABC TRANSPORTER ABCH.3"/>
    <property type="match status" value="1"/>
</dbReference>
<dbReference type="PANTHER" id="PTHR32114:SF2">
    <property type="entry name" value="ABC TRANSPORTER ABCH.3"/>
    <property type="match status" value="1"/>
</dbReference>
<keyword evidence="1 3" id="KW-0175">Coiled coil</keyword>
<name>A0ABD5SWK4_9EURY</name>
<feature type="coiled-coil region" evidence="3">
    <location>
        <begin position="325"/>
        <end position="480"/>
    </location>
</feature>
<sequence length="624" mass="71434">MGGIDSCAIEFQSGVNLLTGRNATNRTSLLRAVSGVLGGTSATLKSDADEGHVTLTIGDREYSRRYNRTETGVQVTGDPYEENSELIDLFISLLENNPARLAVERGDDLRELIMRPVDTTEIEQRIQRLQRERDEISDTVDRVERRSKKLPALEEQRQTLTSELESLEEEIESLRSEVTQYEADAEMAEEAEELVDRLDERRKERSELTDQIDLVTAEIEALQERPEELRAERDELPEYSQADLETVQEELQSVRTRKRELENTAADLSAIVEFNEDILSDSLSNLPEESTSDDPVAELAPEADQEVTCWTCGNRAERGAIADRLENLRNIVTEKRNESTELESRITELEREQEEIRAAIEERNELDRKLDDIERKLEAKEKRKEALEEEAEEVRETITELETKVADTEELRDSDLLETYERISELQYEQGQTQQELASVEDEIEEIESLPDKPTLQEQLDEIRKELNYERGRVAELESESVSKFNEHMDEVLDILNYRNISRVWIERKEAESGSHGSNATFDLHLVRESDTGSVYEDTVANLSESEREVIGLVVALAGYLVHEVYQQVPFMLLDSLEAIDSERIADLIDYFSEYAPYLIVALLPEDASEITDKYTQITAAELN</sequence>
<evidence type="ECO:0000256" key="1">
    <source>
        <dbReference type="ARBA" id="ARBA00023054"/>
    </source>
</evidence>
<comment type="similarity">
    <text evidence="2">Belongs to the Sph1/Sph2 family.</text>
</comment>
<reference evidence="5 6" key="1">
    <citation type="journal article" date="2019" name="Int. J. Syst. Evol. Microbiol.">
        <title>The Global Catalogue of Microorganisms (GCM) 10K type strain sequencing project: providing services to taxonomists for standard genome sequencing and annotation.</title>
        <authorList>
            <consortium name="The Broad Institute Genomics Platform"/>
            <consortium name="The Broad Institute Genome Sequencing Center for Infectious Disease"/>
            <person name="Wu L."/>
            <person name="Ma J."/>
        </authorList>
    </citation>
    <scope>NUCLEOTIDE SEQUENCE [LARGE SCALE GENOMIC DNA]</scope>
    <source>
        <strain evidence="5 6">LMG 29247</strain>
    </source>
</reference>
<proteinExistence type="inferred from homology"/>
<protein>
    <submittedName>
        <fullName evidence="5">Archaea-specific SMC-related protein</fullName>
    </submittedName>
</protein>